<name>A0A8T5UMA1_9EURY</name>
<accession>A0A8T5UMA1</accession>
<dbReference type="Pfam" id="PF02593">
    <property type="entry name" value="DUF166"/>
    <property type="match status" value="1"/>
</dbReference>
<organism evidence="1 2">
    <name type="scientific">Methanobacterium spitsbergense</name>
    <dbReference type="NCBI Taxonomy" id="2874285"/>
    <lineage>
        <taxon>Archaea</taxon>
        <taxon>Methanobacteriati</taxon>
        <taxon>Methanobacteriota</taxon>
        <taxon>Methanomada group</taxon>
        <taxon>Methanobacteria</taxon>
        <taxon>Methanobacteriales</taxon>
        <taxon>Methanobacteriaceae</taxon>
        <taxon>Methanobacterium</taxon>
    </lineage>
</organism>
<proteinExistence type="predicted"/>
<comment type="caution">
    <text evidence="1">The sequence shown here is derived from an EMBL/GenBank/DDBJ whole genome shotgun (WGS) entry which is preliminary data.</text>
</comment>
<keyword evidence="2" id="KW-1185">Reference proteome</keyword>
<gene>
    <name evidence="1" type="ORF">K8N75_03035</name>
</gene>
<evidence type="ECO:0000313" key="1">
    <source>
        <dbReference type="EMBL" id="MBZ2165022.1"/>
    </source>
</evidence>
<dbReference type="Proteomes" id="UP000825933">
    <property type="component" value="Unassembled WGS sequence"/>
</dbReference>
<evidence type="ECO:0000313" key="2">
    <source>
        <dbReference type="Proteomes" id="UP000825933"/>
    </source>
</evidence>
<dbReference type="InterPro" id="IPR003745">
    <property type="entry name" value="DUF166"/>
</dbReference>
<dbReference type="AlphaFoldDB" id="A0A8T5UMA1"/>
<reference evidence="2" key="1">
    <citation type="journal article" date="2022" name="Microbiol. Resour. Announc.">
        <title>Draft Genome Sequence of a Methanogenic Archaeon from West Spitsbergen Permafrost.</title>
        <authorList>
            <person name="Trubitsyn V."/>
            <person name="Rivkina E."/>
            <person name="Shcherbakova V."/>
        </authorList>
    </citation>
    <scope>NUCLEOTIDE SEQUENCE [LARGE SCALE GENOMIC DNA]</scope>
    <source>
        <strain evidence="2">VT</strain>
    </source>
</reference>
<protein>
    <submittedName>
        <fullName evidence="1">DUF166 domain-containing protein</fullName>
    </submittedName>
</protein>
<sequence>MLKIGVVTDGPYGDRAFDTISKEFECDFIELEQPESMFMEDVEIAEEALESLKSTDIIISYILHPDLLLELVEQLHDHVEWIIVGAWKGEGFKNQIEEYDNVICPENMCDLEESGDEVFNEFVSKFGKPIVEIETVGNKVSKVHVLRSSPCGSTFFVAEEMVGEDVNNLPIKAGLKVQHYPCRASKMRLFVDECKKELAANFHRDAFEDAIEMDKLKN</sequence>
<dbReference type="EMBL" id="JAIOUQ010000003">
    <property type="protein sequence ID" value="MBZ2165022.1"/>
    <property type="molecule type" value="Genomic_DNA"/>
</dbReference>
<dbReference type="RefSeq" id="WP_223790655.1">
    <property type="nucleotide sequence ID" value="NZ_JAIOUQ010000003.1"/>
</dbReference>